<dbReference type="EMBL" id="FOVR01000006">
    <property type="protein sequence ID" value="SFO44191.1"/>
    <property type="molecule type" value="Genomic_DNA"/>
</dbReference>
<dbReference type="Proteomes" id="UP000199236">
    <property type="component" value="Unassembled WGS sequence"/>
</dbReference>
<dbReference type="SUPFAM" id="SSF48498">
    <property type="entry name" value="Tetracyclin repressor-like, C-terminal domain"/>
    <property type="match status" value="1"/>
</dbReference>
<evidence type="ECO:0000259" key="5">
    <source>
        <dbReference type="PROSITE" id="PS50977"/>
    </source>
</evidence>
<dbReference type="Pfam" id="PF00440">
    <property type="entry name" value="TetR_N"/>
    <property type="match status" value="1"/>
</dbReference>
<dbReference type="GO" id="GO:0003700">
    <property type="term" value="F:DNA-binding transcription factor activity"/>
    <property type="evidence" value="ECO:0007669"/>
    <property type="project" value="TreeGrafter"/>
</dbReference>
<dbReference type="PROSITE" id="PS50977">
    <property type="entry name" value="HTH_TETR_2"/>
    <property type="match status" value="1"/>
</dbReference>
<proteinExistence type="predicted"/>
<dbReference type="SUPFAM" id="SSF46689">
    <property type="entry name" value="Homeodomain-like"/>
    <property type="match status" value="1"/>
</dbReference>
<feature type="domain" description="HTH tetR-type" evidence="5">
    <location>
        <begin position="1"/>
        <end position="53"/>
    </location>
</feature>
<name>A0A1I5H8N8_9HYPH</name>
<dbReference type="InterPro" id="IPR001647">
    <property type="entry name" value="HTH_TetR"/>
</dbReference>
<dbReference type="Pfam" id="PF09209">
    <property type="entry name" value="CecR_C"/>
    <property type="match status" value="1"/>
</dbReference>
<evidence type="ECO:0000313" key="7">
    <source>
        <dbReference type="Proteomes" id="UP000199236"/>
    </source>
</evidence>
<dbReference type="Gene3D" id="1.10.357.10">
    <property type="entry name" value="Tetracycline Repressor, domain 2"/>
    <property type="match status" value="1"/>
</dbReference>
<dbReference type="AlphaFoldDB" id="A0A1I5H8N8"/>
<gene>
    <name evidence="6" type="ORF">SAMN04488056_10672</name>
</gene>
<evidence type="ECO:0000256" key="3">
    <source>
        <dbReference type="ARBA" id="ARBA00023163"/>
    </source>
</evidence>
<dbReference type="InterPro" id="IPR050109">
    <property type="entry name" value="HTH-type_TetR-like_transc_reg"/>
</dbReference>
<reference evidence="6 7" key="1">
    <citation type="submission" date="2016-10" db="EMBL/GenBank/DDBJ databases">
        <authorList>
            <person name="de Groot N.N."/>
        </authorList>
    </citation>
    <scope>NUCLEOTIDE SEQUENCE [LARGE SCALE GENOMIC DNA]</scope>
    <source>
        <strain evidence="6 7">CGMCC 1.9157</strain>
    </source>
</reference>
<evidence type="ECO:0000256" key="2">
    <source>
        <dbReference type="ARBA" id="ARBA00023125"/>
    </source>
</evidence>
<dbReference type="GO" id="GO:0000976">
    <property type="term" value="F:transcription cis-regulatory region binding"/>
    <property type="evidence" value="ECO:0007669"/>
    <property type="project" value="TreeGrafter"/>
</dbReference>
<dbReference type="PANTHER" id="PTHR30055">
    <property type="entry name" value="HTH-TYPE TRANSCRIPTIONAL REGULATOR RUTR"/>
    <property type="match status" value="1"/>
</dbReference>
<accession>A0A1I5H8N8</accession>
<dbReference type="InterPro" id="IPR015292">
    <property type="entry name" value="Tscrpt_reg_YbiH_C"/>
</dbReference>
<dbReference type="PANTHER" id="PTHR30055:SF234">
    <property type="entry name" value="HTH-TYPE TRANSCRIPTIONAL REGULATOR BETI"/>
    <property type="match status" value="1"/>
</dbReference>
<feature type="DNA-binding region" description="H-T-H motif" evidence="4">
    <location>
        <begin position="16"/>
        <end position="35"/>
    </location>
</feature>
<protein>
    <submittedName>
        <fullName evidence="6">Transcriptional regulator, TetR family</fullName>
    </submittedName>
</protein>
<keyword evidence="7" id="KW-1185">Reference proteome</keyword>
<dbReference type="STRING" id="655353.SAMN04488056_10672"/>
<evidence type="ECO:0000313" key="6">
    <source>
        <dbReference type="EMBL" id="SFO44191.1"/>
    </source>
</evidence>
<dbReference type="Gene3D" id="1.10.10.60">
    <property type="entry name" value="Homeodomain-like"/>
    <property type="match status" value="1"/>
</dbReference>
<organism evidence="6 7">
    <name type="scientific">Cohaesibacter marisflavi</name>
    <dbReference type="NCBI Taxonomy" id="655353"/>
    <lineage>
        <taxon>Bacteria</taxon>
        <taxon>Pseudomonadati</taxon>
        <taxon>Pseudomonadota</taxon>
        <taxon>Alphaproteobacteria</taxon>
        <taxon>Hyphomicrobiales</taxon>
        <taxon>Cohaesibacteraceae</taxon>
    </lineage>
</organism>
<evidence type="ECO:0000256" key="1">
    <source>
        <dbReference type="ARBA" id="ARBA00023015"/>
    </source>
</evidence>
<evidence type="ECO:0000256" key="4">
    <source>
        <dbReference type="PROSITE-ProRule" id="PRU00335"/>
    </source>
</evidence>
<keyword evidence="2 4" id="KW-0238">DNA-binding</keyword>
<sequence length="203" mass="23248">MAAFKLFAEKGYEGASTREIAAAAQTNIASINYHFGGKAGLRLACAETIVARFNRLRQDPEAIQLPTCLKEPQSLFENALLRQAVVILSLEEAQPIMRFMLREAHEEGEVFEHVYAHFFNPTFTMLYQLFLQATGRDDSEAEREELKVAIFSQISMLAYFRIGEPVILRHQNWSSYQSGQIDIILQVLQTNIRNIVETYRRKT</sequence>
<dbReference type="InterPro" id="IPR009057">
    <property type="entry name" value="Homeodomain-like_sf"/>
</dbReference>
<keyword evidence="3" id="KW-0804">Transcription</keyword>
<dbReference type="RefSeq" id="WP_407652450.1">
    <property type="nucleotide sequence ID" value="NZ_OY762534.1"/>
</dbReference>
<dbReference type="InterPro" id="IPR036271">
    <property type="entry name" value="Tet_transcr_reg_TetR-rel_C_sf"/>
</dbReference>
<keyword evidence="1" id="KW-0805">Transcription regulation</keyword>